<dbReference type="InterPro" id="IPR001123">
    <property type="entry name" value="LeuE-type"/>
</dbReference>
<keyword evidence="5 6" id="KW-0472">Membrane</keyword>
<reference evidence="7" key="1">
    <citation type="submission" date="2019-08" db="EMBL/GenBank/DDBJ databases">
        <authorList>
            <person name="Kucharzyk K."/>
            <person name="Murdoch R.W."/>
            <person name="Higgins S."/>
            <person name="Loffler F."/>
        </authorList>
    </citation>
    <scope>NUCLEOTIDE SEQUENCE</scope>
</reference>
<keyword evidence="2" id="KW-1003">Cell membrane</keyword>
<evidence type="ECO:0000256" key="2">
    <source>
        <dbReference type="ARBA" id="ARBA00022475"/>
    </source>
</evidence>
<dbReference type="EMBL" id="VSSQ01112844">
    <property type="protein sequence ID" value="MPN49523.1"/>
    <property type="molecule type" value="Genomic_DNA"/>
</dbReference>
<dbReference type="GO" id="GO:0015171">
    <property type="term" value="F:amino acid transmembrane transporter activity"/>
    <property type="evidence" value="ECO:0007669"/>
    <property type="project" value="TreeGrafter"/>
</dbReference>
<protein>
    <submittedName>
        <fullName evidence="7">Arginine exporter protein ArgO</fullName>
    </submittedName>
</protein>
<keyword evidence="3 6" id="KW-0812">Transmembrane</keyword>
<evidence type="ECO:0000256" key="1">
    <source>
        <dbReference type="ARBA" id="ARBA00004651"/>
    </source>
</evidence>
<feature type="transmembrane region" description="Helical" evidence="6">
    <location>
        <begin position="12"/>
        <end position="31"/>
    </location>
</feature>
<dbReference type="GO" id="GO:0005886">
    <property type="term" value="C:plasma membrane"/>
    <property type="evidence" value="ECO:0007669"/>
    <property type="project" value="UniProtKB-SubCell"/>
</dbReference>
<feature type="transmembrane region" description="Helical" evidence="6">
    <location>
        <begin position="83"/>
        <end position="104"/>
    </location>
</feature>
<accession>A0A645IQI3</accession>
<comment type="caution">
    <text evidence="7">The sequence shown here is derived from an EMBL/GenBank/DDBJ whole genome shotgun (WGS) entry which is preliminary data.</text>
</comment>
<dbReference type="Pfam" id="PF01810">
    <property type="entry name" value="LysE"/>
    <property type="match status" value="1"/>
</dbReference>
<comment type="subcellular location">
    <subcellularLocation>
        <location evidence="1">Cell membrane</location>
        <topology evidence="1">Multi-pass membrane protein</topology>
    </subcellularLocation>
</comment>
<name>A0A645IQI3_9ZZZZ</name>
<proteinExistence type="predicted"/>
<evidence type="ECO:0000256" key="3">
    <source>
        <dbReference type="ARBA" id="ARBA00022692"/>
    </source>
</evidence>
<dbReference type="AlphaFoldDB" id="A0A645IQI3"/>
<evidence type="ECO:0000256" key="6">
    <source>
        <dbReference type="SAM" id="Phobius"/>
    </source>
</evidence>
<evidence type="ECO:0000256" key="5">
    <source>
        <dbReference type="ARBA" id="ARBA00023136"/>
    </source>
</evidence>
<organism evidence="7">
    <name type="scientific">bioreactor metagenome</name>
    <dbReference type="NCBI Taxonomy" id="1076179"/>
    <lineage>
        <taxon>unclassified sequences</taxon>
        <taxon>metagenomes</taxon>
        <taxon>ecological metagenomes</taxon>
    </lineage>
</organism>
<gene>
    <name evidence="7" type="primary">argO_7</name>
    <name evidence="7" type="ORF">SDC9_197144</name>
</gene>
<evidence type="ECO:0000313" key="7">
    <source>
        <dbReference type="EMBL" id="MPN49523.1"/>
    </source>
</evidence>
<evidence type="ECO:0000256" key="4">
    <source>
        <dbReference type="ARBA" id="ARBA00022989"/>
    </source>
</evidence>
<dbReference type="PANTHER" id="PTHR30086:SF20">
    <property type="entry name" value="ARGININE EXPORTER PROTEIN ARGO-RELATED"/>
    <property type="match status" value="1"/>
</dbReference>
<dbReference type="PANTHER" id="PTHR30086">
    <property type="entry name" value="ARGININE EXPORTER PROTEIN ARGO"/>
    <property type="match status" value="1"/>
</dbReference>
<sequence>MEIGGRRAAPRGMTSVLAALAAITLLNPHVYLDTVLLMGSIGAQQEGAGRWSYVMGAASASCLWFVLLAMAGRRLKHLFANPGAWRVMDGITGVMMLGLAWWVASSALGMEV</sequence>
<keyword evidence="4 6" id="KW-1133">Transmembrane helix</keyword>
<feature type="transmembrane region" description="Helical" evidence="6">
    <location>
        <begin position="51"/>
        <end position="71"/>
    </location>
</feature>